<dbReference type="EMBL" id="METM01000021">
    <property type="protein sequence ID" value="OGB89697.1"/>
    <property type="molecule type" value="Genomic_DNA"/>
</dbReference>
<dbReference type="AlphaFoldDB" id="A0A1F4Q1E5"/>
<evidence type="ECO:0000256" key="2">
    <source>
        <dbReference type="ARBA" id="ARBA00023211"/>
    </source>
</evidence>
<keyword evidence="2" id="KW-0464">Manganese</keyword>
<evidence type="ECO:0000256" key="3">
    <source>
        <dbReference type="ARBA" id="ARBA00023277"/>
    </source>
</evidence>
<keyword evidence="1" id="KW-0378">Hydrolase</keyword>
<name>A0A1F4Q1E5_UNCSA</name>
<accession>A0A1F4Q1E5</accession>
<evidence type="ECO:0000313" key="4">
    <source>
        <dbReference type="EMBL" id="OGB89697.1"/>
    </source>
</evidence>
<reference evidence="4 5" key="1">
    <citation type="journal article" date="2016" name="Nat. Commun.">
        <title>Thousands of microbial genomes shed light on interconnected biogeochemical processes in an aquifer system.</title>
        <authorList>
            <person name="Anantharaman K."/>
            <person name="Brown C.T."/>
            <person name="Hug L.A."/>
            <person name="Sharon I."/>
            <person name="Castelle C.J."/>
            <person name="Probst A.J."/>
            <person name="Thomas B.C."/>
            <person name="Singh A."/>
            <person name="Wilkins M.J."/>
            <person name="Karaoz U."/>
            <person name="Brodie E.L."/>
            <person name="Williams K.H."/>
            <person name="Hubbard S.S."/>
            <person name="Banfield J.F."/>
        </authorList>
    </citation>
    <scope>NUCLEOTIDE SEQUENCE [LARGE SCALE GENOMIC DNA]</scope>
</reference>
<dbReference type="InterPro" id="IPR009164">
    <property type="entry name" value="FBPtase_class3"/>
</dbReference>
<gene>
    <name evidence="4" type="ORF">A2625_06185</name>
</gene>
<protein>
    <recommendedName>
        <fullName evidence="6">Calcineurin-like phosphoesterase domain-containing protein</fullName>
    </recommendedName>
</protein>
<proteinExistence type="predicted"/>
<dbReference type="InterPro" id="IPR029052">
    <property type="entry name" value="Metallo-depent_PP-like"/>
</dbReference>
<evidence type="ECO:0000313" key="5">
    <source>
        <dbReference type="Proteomes" id="UP000178724"/>
    </source>
</evidence>
<dbReference type="GO" id="GO:0042132">
    <property type="term" value="F:fructose 1,6-bisphosphate 1-phosphatase activity"/>
    <property type="evidence" value="ECO:0007669"/>
    <property type="project" value="InterPro"/>
</dbReference>
<keyword evidence="3" id="KW-0119">Carbohydrate metabolism</keyword>
<organism evidence="4 5">
    <name type="scientific">candidate division WOR-1 bacterium RIFCSPHIGHO2_01_FULL_53_15</name>
    <dbReference type="NCBI Taxonomy" id="1802564"/>
    <lineage>
        <taxon>Bacteria</taxon>
        <taxon>Bacillati</taxon>
        <taxon>Saganbacteria</taxon>
    </lineage>
</organism>
<dbReference type="Pfam" id="PF06874">
    <property type="entry name" value="FBPase_2"/>
    <property type="match status" value="2"/>
</dbReference>
<dbReference type="GO" id="GO:0006094">
    <property type="term" value="P:gluconeogenesis"/>
    <property type="evidence" value="ECO:0007669"/>
    <property type="project" value="InterPro"/>
</dbReference>
<evidence type="ECO:0000256" key="1">
    <source>
        <dbReference type="ARBA" id="ARBA00022801"/>
    </source>
</evidence>
<dbReference type="Gene3D" id="3.60.21.10">
    <property type="match status" value="1"/>
</dbReference>
<dbReference type="Proteomes" id="UP000178724">
    <property type="component" value="Unassembled WGS sequence"/>
</dbReference>
<comment type="caution">
    <text evidence="4">The sequence shown here is derived from an EMBL/GenBank/DDBJ whole genome shotgun (WGS) entry which is preliminary data.</text>
</comment>
<evidence type="ECO:0008006" key="6">
    <source>
        <dbReference type="Google" id="ProtNLM"/>
    </source>
</evidence>
<dbReference type="SUPFAM" id="SSF56300">
    <property type="entry name" value="Metallo-dependent phosphatases"/>
    <property type="match status" value="2"/>
</dbReference>
<sequence>MAGILGARRLNIGPEIRARASALTAHNRQGTVPLPAYIGRPGMVLISDSHGAVDTYLKLYEALPSTVRFGIDLGDKVDRGPSPIEMNYVLQTLRVRRVLGNHDAMWVAAGLGVPAQSIELVRWLMRYNEVDFLTSALGVDLKPLTQFAGSRFSEGAHRIDVKSKRFKSEEAAATYLKIIAEAGVRFPEHRSTELSPSDLRIREALFLKGSAEALAPSERDIFNRLTGDAPLSGDDQSYFYRLMGGLKVLQPEEQAVVNHFANEFRNNYAFYQFVKWMAGEGDLYLNFRIRQGYSSDILALHATVPLTADGELAEFDGRYGREALLHLKDRIQLGLEAWRQMLEHDDQGLLEMHQNDISVLGLLPWDRRSPIYARQMQTAARAVLNEKTGTWEEPKEPFFSVFEKGEDLQALANARRNIAASFGFRNPNNFVIVRGHEPSKDGMFQVFAGGTVINIDGGMAEKYGGKGGALVMGSAGAAWLAYPSMNYTRVPLPESV</sequence>